<dbReference type="GO" id="GO:0003677">
    <property type="term" value="F:DNA binding"/>
    <property type="evidence" value="ECO:0007669"/>
    <property type="project" value="InterPro"/>
</dbReference>
<evidence type="ECO:0000259" key="1">
    <source>
        <dbReference type="PROSITE" id="PS50943"/>
    </source>
</evidence>
<dbReference type="AlphaFoldDB" id="A0A4P6JKE5"/>
<dbReference type="Proteomes" id="UP000290365">
    <property type="component" value="Chromosome"/>
</dbReference>
<dbReference type="PANTHER" id="PTHR35010">
    <property type="entry name" value="BLL4672 PROTEIN-RELATED"/>
    <property type="match status" value="1"/>
</dbReference>
<name>A0A4P6JKE5_KTERU</name>
<evidence type="ECO:0000313" key="3">
    <source>
        <dbReference type="Proteomes" id="UP000290365"/>
    </source>
</evidence>
<dbReference type="InterPro" id="IPR001387">
    <property type="entry name" value="Cro/C1-type_HTH"/>
</dbReference>
<sequence>MENVQRREMLAQFLRTRRARLSPADVNLPVGQHRRTPGLRREEVAHLANIGVSWYTSLEQGRDISPSPEVLHSLAIALRLTAVERQHLFLLAGQPSAFSAAKIVEEEDISPTVLRLLEDLNPSPAYIMDWRWNYICWNTAASALGVTRTSPPYASNIVWRTFTSRPEPAEYADWVAIAQKILAEFRAESMQYADDEWLQQLIADLHRVSPEFREWWSLQDVRERSDGKKAFDHPLVGRLHFEHTTLQVAAHPGLKIMIYRPLPGTDTASKLHRLFEINMSTESAVNWVKSARLLRESDKTSMKS</sequence>
<evidence type="ECO:0000313" key="2">
    <source>
        <dbReference type="EMBL" id="QBD75638.1"/>
    </source>
</evidence>
<dbReference type="Pfam" id="PF17765">
    <property type="entry name" value="MLTR_LBD"/>
    <property type="match status" value="1"/>
</dbReference>
<feature type="domain" description="HTH cro/C1-type" evidence="1">
    <location>
        <begin position="38"/>
        <end position="85"/>
    </location>
</feature>
<reference evidence="2 3" key="1">
    <citation type="submission" date="2019-01" db="EMBL/GenBank/DDBJ databases">
        <title>Ktedonosporobacter rubrisoli SCAWS-G2.</title>
        <authorList>
            <person name="Huang Y."/>
            <person name="Yan B."/>
        </authorList>
    </citation>
    <scope>NUCLEOTIDE SEQUENCE [LARGE SCALE GENOMIC DNA]</scope>
    <source>
        <strain evidence="2 3">SCAWS-G2</strain>
    </source>
</reference>
<protein>
    <submittedName>
        <fullName evidence="2">XRE family transcriptional regulator</fullName>
    </submittedName>
</protein>
<keyword evidence="3" id="KW-1185">Reference proteome</keyword>
<dbReference type="CDD" id="cd00093">
    <property type="entry name" value="HTH_XRE"/>
    <property type="match status" value="1"/>
</dbReference>
<dbReference type="Gene3D" id="1.10.260.40">
    <property type="entry name" value="lambda repressor-like DNA-binding domains"/>
    <property type="match status" value="1"/>
</dbReference>
<dbReference type="InterPro" id="IPR041413">
    <property type="entry name" value="MLTR_LBD"/>
</dbReference>
<organism evidence="2 3">
    <name type="scientific">Ktedonosporobacter rubrisoli</name>
    <dbReference type="NCBI Taxonomy" id="2509675"/>
    <lineage>
        <taxon>Bacteria</taxon>
        <taxon>Bacillati</taxon>
        <taxon>Chloroflexota</taxon>
        <taxon>Ktedonobacteria</taxon>
        <taxon>Ktedonobacterales</taxon>
        <taxon>Ktedonosporobacteraceae</taxon>
        <taxon>Ktedonosporobacter</taxon>
    </lineage>
</organism>
<dbReference type="RefSeq" id="WP_129886235.1">
    <property type="nucleotide sequence ID" value="NZ_CP035758.1"/>
</dbReference>
<dbReference type="Gene3D" id="3.30.450.180">
    <property type="match status" value="1"/>
</dbReference>
<dbReference type="OrthoDB" id="154603at2"/>
<dbReference type="InterPro" id="IPR010982">
    <property type="entry name" value="Lambda_DNA-bd_dom_sf"/>
</dbReference>
<dbReference type="PROSITE" id="PS50943">
    <property type="entry name" value="HTH_CROC1"/>
    <property type="match status" value="1"/>
</dbReference>
<dbReference type="KEGG" id="kbs:EPA93_06315"/>
<dbReference type="EMBL" id="CP035758">
    <property type="protein sequence ID" value="QBD75638.1"/>
    <property type="molecule type" value="Genomic_DNA"/>
</dbReference>
<dbReference type="SMART" id="SM00530">
    <property type="entry name" value="HTH_XRE"/>
    <property type="match status" value="1"/>
</dbReference>
<proteinExistence type="predicted"/>
<gene>
    <name evidence="2" type="ORF">EPA93_06315</name>
</gene>
<accession>A0A4P6JKE5</accession>
<dbReference type="SUPFAM" id="SSF47413">
    <property type="entry name" value="lambda repressor-like DNA-binding domains"/>
    <property type="match status" value="1"/>
</dbReference>
<dbReference type="Pfam" id="PF13560">
    <property type="entry name" value="HTH_31"/>
    <property type="match status" value="1"/>
</dbReference>